<evidence type="ECO:0000259" key="1">
    <source>
        <dbReference type="Pfam" id="PF25411"/>
    </source>
</evidence>
<dbReference type="Pfam" id="PF25411">
    <property type="entry name" value="DUF7888"/>
    <property type="match status" value="1"/>
</dbReference>
<sequence length="176" mass="19758">MLFALAHPAMSAVLVRSPDAIDTIETTEFARDPEFSNGTHVERRQAAQVARVAKVVIDGVTDIIKGIQNGIKQDKLARSGFTQQLVAQMHQKHPDYNWIICHTKHTTKFDGKRGTDWDHRHQEFDVKIGGTVGYEIYNLKSGEFTRQGDGGFLNWAYIGNIKKNDQGGKHLVFAKP</sequence>
<keyword evidence="3" id="KW-1185">Reference proteome</keyword>
<feature type="domain" description="DUF7888" evidence="1">
    <location>
        <begin position="46"/>
        <end position="160"/>
    </location>
</feature>
<reference evidence="3" key="1">
    <citation type="submission" date="2024-06" db="EMBL/GenBank/DDBJ databases">
        <title>Multi-omics analyses provide insights into the biosynthesis of the anticancer antibiotic pleurotin in Hohenbuehelia grisea.</title>
        <authorList>
            <person name="Weaver J.A."/>
            <person name="Alberti F."/>
        </authorList>
    </citation>
    <scope>NUCLEOTIDE SEQUENCE [LARGE SCALE GENOMIC DNA]</scope>
    <source>
        <strain evidence="3">T-177</strain>
    </source>
</reference>
<comment type="caution">
    <text evidence="2">The sequence shown here is derived from an EMBL/GenBank/DDBJ whole genome shotgun (WGS) entry which is preliminary data.</text>
</comment>
<organism evidence="2 3">
    <name type="scientific">Hohenbuehelia grisea</name>
    <dbReference type="NCBI Taxonomy" id="104357"/>
    <lineage>
        <taxon>Eukaryota</taxon>
        <taxon>Fungi</taxon>
        <taxon>Dikarya</taxon>
        <taxon>Basidiomycota</taxon>
        <taxon>Agaricomycotina</taxon>
        <taxon>Agaricomycetes</taxon>
        <taxon>Agaricomycetidae</taxon>
        <taxon>Agaricales</taxon>
        <taxon>Pleurotineae</taxon>
        <taxon>Pleurotaceae</taxon>
        <taxon>Hohenbuehelia</taxon>
    </lineage>
</organism>
<gene>
    <name evidence="2" type="ORF">HGRIS_008927</name>
</gene>
<dbReference type="InterPro" id="IPR057210">
    <property type="entry name" value="DUF7888"/>
</dbReference>
<protein>
    <recommendedName>
        <fullName evidence="1">DUF7888 domain-containing protein</fullName>
    </recommendedName>
</protein>
<name>A0ABR3IZZ6_9AGAR</name>
<dbReference type="Proteomes" id="UP001556367">
    <property type="component" value="Unassembled WGS sequence"/>
</dbReference>
<proteinExistence type="predicted"/>
<dbReference type="EMBL" id="JASNQZ010000012">
    <property type="protein sequence ID" value="KAL0948797.1"/>
    <property type="molecule type" value="Genomic_DNA"/>
</dbReference>
<evidence type="ECO:0000313" key="3">
    <source>
        <dbReference type="Proteomes" id="UP001556367"/>
    </source>
</evidence>
<accession>A0ABR3IZZ6</accession>
<evidence type="ECO:0000313" key="2">
    <source>
        <dbReference type="EMBL" id="KAL0948797.1"/>
    </source>
</evidence>